<dbReference type="RefSeq" id="WP_184810859.1">
    <property type="nucleotide sequence ID" value="NZ_JACHJQ010000003.1"/>
</dbReference>
<dbReference type="Gene3D" id="1.10.10.10">
    <property type="entry name" value="Winged helix-like DNA-binding domain superfamily/Winged helix DNA-binding domain"/>
    <property type="match status" value="1"/>
</dbReference>
<dbReference type="GO" id="GO:0008170">
    <property type="term" value="F:N-methyltransferase activity"/>
    <property type="evidence" value="ECO:0007669"/>
    <property type="project" value="InterPro"/>
</dbReference>
<dbReference type="Gene3D" id="3.40.50.150">
    <property type="entry name" value="Vaccinia Virus protein VP39"/>
    <property type="match status" value="1"/>
</dbReference>
<gene>
    <name evidence="2" type="ORF">FHR82_002900</name>
</gene>
<dbReference type="PANTHER" id="PTHR42998:SF1">
    <property type="entry name" value="TYPE I RESTRICTION ENZYME HINDI METHYLASE SUBUNIT"/>
    <property type="match status" value="1"/>
</dbReference>
<comment type="caution">
    <text evidence="2">The sequence shown here is derived from an EMBL/GenBank/DDBJ whole genome shotgun (WGS) entry which is preliminary data.</text>
</comment>
<keyword evidence="3" id="KW-1185">Reference proteome</keyword>
<dbReference type="SUPFAM" id="SSF53335">
    <property type="entry name" value="S-adenosyl-L-methionine-dependent methyltransferases"/>
    <property type="match status" value="1"/>
</dbReference>
<dbReference type="InterPro" id="IPR052916">
    <property type="entry name" value="Type-I_RE_MTase_Subunit"/>
</dbReference>
<dbReference type="AlphaFoldDB" id="A0A7W7Q428"/>
<dbReference type="Proteomes" id="UP000520767">
    <property type="component" value="Unassembled WGS sequence"/>
</dbReference>
<evidence type="ECO:0000313" key="2">
    <source>
        <dbReference type="EMBL" id="MBB4906680.1"/>
    </source>
</evidence>
<proteinExistence type="predicted"/>
<dbReference type="EMBL" id="JACHJQ010000003">
    <property type="protein sequence ID" value="MBB4906680.1"/>
    <property type="molecule type" value="Genomic_DNA"/>
</dbReference>
<dbReference type="PANTHER" id="PTHR42998">
    <property type="entry name" value="TYPE I RESTRICTION ENZYME HINDVIIP M PROTEIN-RELATED"/>
    <property type="match status" value="1"/>
</dbReference>
<sequence>MPDDTTLVSLADVARLAGVTRPAVSNWRRRHKDFPVPVRETDAAALFTLADIRAWLTAHGKELVRPSLRDEIAAALNTVRADIGVGKVVELCLQVLASYVTEGRREPAPAVAGAAPVVSLLPRLVDTHGEVAVCEALIAEATAREQRVYWRATPPGVADLVLAFAGDLSGAVHDPHCGIGTLLLAVAGSGSAVRLTGDCEDKTEHRIATLRLMIHGVDVDVRRAEDPPGPVADVVLTASDTSWTESAELLDRTVRALRPGGRGFHVSPHSLLVHRKDQARRKHFVRQGVVEAVIELPHDLYGGGFEHTALWLLRPPGEATVPDVLLVDARRATGTDGRVDQRDLDDLVRACRSWQETGDLPDRFPATAVPRESLLDGECWLDVASWRDDVDLPEALTRYDGARVRLDRTATTLAAAVPRELVASTAPRRPVHELIAAGEVELIRGVRLDGERTEEITNRRGDVLISVGRGRVEAHAVTRGGALVLLPDHCLRLRKPSMARARTIAAQLSAGQDALRYADVRDLLLRWPSDEECERVVAALDHLAEVRREAAEVAKAAEALTTRTLEALAAGAAPIIDPRTVDG</sequence>
<keyword evidence="2" id="KW-0238">DNA-binding</keyword>
<feature type="domain" description="DNA methylase adenine-specific" evidence="1">
    <location>
        <begin position="253"/>
        <end position="340"/>
    </location>
</feature>
<protein>
    <submittedName>
        <fullName evidence="2">Putative DNA-binding transcriptional regulator AlpA</fullName>
    </submittedName>
</protein>
<evidence type="ECO:0000259" key="1">
    <source>
        <dbReference type="Pfam" id="PF02384"/>
    </source>
</evidence>
<organism evidence="2 3">
    <name type="scientific">Actinophytocola algeriensis</name>
    <dbReference type="NCBI Taxonomy" id="1768010"/>
    <lineage>
        <taxon>Bacteria</taxon>
        <taxon>Bacillati</taxon>
        <taxon>Actinomycetota</taxon>
        <taxon>Actinomycetes</taxon>
        <taxon>Pseudonocardiales</taxon>
        <taxon>Pseudonocardiaceae</taxon>
    </lineage>
</organism>
<dbReference type="InterPro" id="IPR003356">
    <property type="entry name" value="DNA_methylase_A-5"/>
</dbReference>
<evidence type="ECO:0000313" key="3">
    <source>
        <dbReference type="Proteomes" id="UP000520767"/>
    </source>
</evidence>
<dbReference type="GO" id="GO:0003677">
    <property type="term" value="F:DNA binding"/>
    <property type="evidence" value="ECO:0007669"/>
    <property type="project" value="UniProtKB-KW"/>
</dbReference>
<name>A0A7W7Q428_9PSEU</name>
<accession>A0A7W7Q428</accession>
<dbReference type="Pfam" id="PF02384">
    <property type="entry name" value="N6_Mtase"/>
    <property type="match status" value="1"/>
</dbReference>
<dbReference type="InterPro" id="IPR036388">
    <property type="entry name" value="WH-like_DNA-bd_sf"/>
</dbReference>
<dbReference type="InterPro" id="IPR029063">
    <property type="entry name" value="SAM-dependent_MTases_sf"/>
</dbReference>
<reference evidence="2 3" key="1">
    <citation type="submission" date="2020-08" db="EMBL/GenBank/DDBJ databases">
        <title>Genomic Encyclopedia of Type Strains, Phase III (KMG-III): the genomes of soil and plant-associated and newly described type strains.</title>
        <authorList>
            <person name="Whitman W."/>
        </authorList>
    </citation>
    <scope>NUCLEOTIDE SEQUENCE [LARGE SCALE GENOMIC DNA]</scope>
    <source>
        <strain evidence="2 3">CECT 8960</strain>
    </source>
</reference>